<accession>A0ABW4ITT9</accession>
<name>A0ABW4ITT9_9ACTN</name>
<dbReference type="PANTHER" id="PTHR43747">
    <property type="entry name" value="FAD-BINDING PROTEIN"/>
    <property type="match status" value="1"/>
</dbReference>
<evidence type="ECO:0000256" key="1">
    <source>
        <dbReference type="ARBA" id="ARBA00038396"/>
    </source>
</evidence>
<gene>
    <name evidence="2" type="ORF">ACFSL4_20445</name>
</gene>
<dbReference type="Pfam" id="PF04820">
    <property type="entry name" value="Trp_halogenase"/>
    <property type="match status" value="2"/>
</dbReference>
<proteinExistence type="inferred from homology"/>
<comment type="caution">
    <text evidence="2">The sequence shown here is derived from an EMBL/GenBank/DDBJ whole genome shotgun (WGS) entry which is preliminary data.</text>
</comment>
<protein>
    <submittedName>
        <fullName evidence="2">NAD(P)/FAD-dependent oxidoreductase</fullName>
        <ecNumber evidence="2">1.-.-.-</ecNumber>
    </submittedName>
</protein>
<keyword evidence="3" id="KW-1185">Reference proteome</keyword>
<dbReference type="EC" id="1.-.-.-" evidence="2"/>
<dbReference type="InterPro" id="IPR036188">
    <property type="entry name" value="FAD/NAD-bd_sf"/>
</dbReference>
<dbReference type="Proteomes" id="UP001597261">
    <property type="component" value="Unassembled WGS sequence"/>
</dbReference>
<dbReference type="SUPFAM" id="SSF51905">
    <property type="entry name" value="FAD/NAD(P)-binding domain"/>
    <property type="match status" value="1"/>
</dbReference>
<dbReference type="InterPro" id="IPR006905">
    <property type="entry name" value="Flavin_halogenase"/>
</dbReference>
<keyword evidence="2" id="KW-0560">Oxidoreductase</keyword>
<dbReference type="PRINTS" id="PR00420">
    <property type="entry name" value="RNGMNOXGNASE"/>
</dbReference>
<dbReference type="PANTHER" id="PTHR43747:SF1">
    <property type="entry name" value="SLR1998 PROTEIN"/>
    <property type="match status" value="1"/>
</dbReference>
<organism evidence="2 3">
    <name type="scientific">Streptomyces caeni</name>
    <dbReference type="NCBI Taxonomy" id="2307231"/>
    <lineage>
        <taxon>Bacteria</taxon>
        <taxon>Bacillati</taxon>
        <taxon>Actinomycetota</taxon>
        <taxon>Actinomycetes</taxon>
        <taxon>Kitasatosporales</taxon>
        <taxon>Streptomycetaceae</taxon>
        <taxon>Streptomyces</taxon>
    </lineage>
</organism>
<reference evidence="3" key="1">
    <citation type="journal article" date="2019" name="Int. J. Syst. Evol. Microbiol.">
        <title>The Global Catalogue of Microorganisms (GCM) 10K type strain sequencing project: providing services to taxonomists for standard genome sequencing and annotation.</title>
        <authorList>
            <consortium name="The Broad Institute Genomics Platform"/>
            <consortium name="The Broad Institute Genome Sequencing Center for Infectious Disease"/>
            <person name="Wu L."/>
            <person name="Ma J."/>
        </authorList>
    </citation>
    <scope>NUCLEOTIDE SEQUENCE [LARGE SCALE GENOMIC DNA]</scope>
    <source>
        <strain evidence="3">CGMCC 1.12470</strain>
    </source>
</reference>
<evidence type="ECO:0000313" key="3">
    <source>
        <dbReference type="Proteomes" id="UP001597261"/>
    </source>
</evidence>
<evidence type="ECO:0000313" key="2">
    <source>
        <dbReference type="EMBL" id="MFD1660512.1"/>
    </source>
</evidence>
<dbReference type="RefSeq" id="WP_381084688.1">
    <property type="nucleotide sequence ID" value="NZ_JBHUDX010000053.1"/>
</dbReference>
<dbReference type="GO" id="GO:0016491">
    <property type="term" value="F:oxidoreductase activity"/>
    <property type="evidence" value="ECO:0007669"/>
    <property type="project" value="UniProtKB-KW"/>
</dbReference>
<dbReference type="EMBL" id="JBHUDX010000053">
    <property type="protein sequence ID" value="MFD1660512.1"/>
    <property type="molecule type" value="Genomic_DNA"/>
</dbReference>
<sequence>MTNEYDVIVIGGGPAGATAAGLLARSGRRVLVLEREKFPRYHVGESLVPGVMPVLEELGARAKIESGPFLRKYGTTLRWGAEREPWTIHFGEAGPWDYAFEVKRAEFDNVLLQHARELGALVMEEAHVSEAIFEDGRCVGVQYAIGKRGSKVEARAPYVIDASGQGRVVSRQAGNLDWHEDLRNIAVWTYYQGGTQLIGPNRGNILTEYHEDGWVWVIPFHDGTRSVGFVGPNDMYTASGLSPEEYFTQKLAVSAEAKRLLKGAERIADYRVIKDWSCTADRFSGPGYLVVGDAAAFVDPLFSTGVMLAMKSASAAARAIDAMLREPDREDTLMAQFEKSYRDFFDTVISFVRYFYDARRQRTEYWSRAQDLIDPVKELEQRADFIRLISGLAGGLTVMEYDESAPDSARSRSAAATS</sequence>
<dbReference type="InterPro" id="IPR050816">
    <property type="entry name" value="Flavin-dep_Halogenase_NPB"/>
</dbReference>
<dbReference type="Gene3D" id="3.50.50.60">
    <property type="entry name" value="FAD/NAD(P)-binding domain"/>
    <property type="match status" value="1"/>
</dbReference>
<comment type="similarity">
    <text evidence="1">Belongs to the flavin-dependent halogenase family. Bacterial tryptophan halogenase subfamily.</text>
</comment>